<evidence type="ECO:0000256" key="2">
    <source>
        <dbReference type="ARBA" id="ARBA00022527"/>
    </source>
</evidence>
<dbReference type="Gene3D" id="3.30.200.20">
    <property type="entry name" value="Phosphorylase Kinase, domain 1"/>
    <property type="match status" value="1"/>
</dbReference>
<organism evidence="8 9">
    <name type="scientific">Phtheirospermum japonicum</name>
    <dbReference type="NCBI Taxonomy" id="374723"/>
    <lineage>
        <taxon>Eukaryota</taxon>
        <taxon>Viridiplantae</taxon>
        <taxon>Streptophyta</taxon>
        <taxon>Embryophyta</taxon>
        <taxon>Tracheophyta</taxon>
        <taxon>Spermatophyta</taxon>
        <taxon>Magnoliopsida</taxon>
        <taxon>eudicotyledons</taxon>
        <taxon>Gunneridae</taxon>
        <taxon>Pentapetalae</taxon>
        <taxon>asterids</taxon>
        <taxon>lamiids</taxon>
        <taxon>Lamiales</taxon>
        <taxon>Orobanchaceae</taxon>
        <taxon>Orobanchaceae incertae sedis</taxon>
        <taxon>Phtheirospermum</taxon>
    </lineage>
</organism>
<feature type="domain" description="Protein kinase" evidence="7">
    <location>
        <begin position="4"/>
        <end position="290"/>
    </location>
</feature>
<gene>
    <name evidence="8" type="ORF">PHJA_001001600</name>
</gene>
<keyword evidence="2" id="KW-0723">Serine/threonine-protein kinase</keyword>
<accession>A0A830BRM0</accession>
<dbReference type="GO" id="GO:0010468">
    <property type="term" value="P:regulation of gene expression"/>
    <property type="evidence" value="ECO:0007669"/>
    <property type="project" value="TreeGrafter"/>
</dbReference>
<keyword evidence="6" id="KW-0067">ATP-binding</keyword>
<dbReference type="PROSITE" id="PS50011">
    <property type="entry name" value="PROTEIN_KINASE_DOM"/>
    <property type="match status" value="1"/>
</dbReference>
<name>A0A830BRM0_9LAMI</name>
<evidence type="ECO:0000256" key="5">
    <source>
        <dbReference type="ARBA" id="ARBA00022777"/>
    </source>
</evidence>
<reference evidence="8" key="1">
    <citation type="submission" date="2020-07" db="EMBL/GenBank/DDBJ databases">
        <title>Ethylene signaling mediates host invasion by parasitic plants.</title>
        <authorList>
            <person name="Yoshida S."/>
        </authorList>
    </citation>
    <scope>NUCLEOTIDE SEQUENCE</scope>
    <source>
        <strain evidence="8">Okayama</strain>
    </source>
</reference>
<dbReference type="Proteomes" id="UP000653305">
    <property type="component" value="Unassembled WGS sequence"/>
</dbReference>
<keyword evidence="4" id="KW-0547">Nucleotide-binding</keyword>
<comment type="caution">
    <text evidence="8">The sequence shown here is derived from an EMBL/GenBank/DDBJ whole genome shotgun (WGS) entry which is preliminary data.</text>
</comment>
<protein>
    <submittedName>
        <fullName evidence="8">Cell division control protein 2 homolog</fullName>
    </submittedName>
</protein>
<evidence type="ECO:0000256" key="3">
    <source>
        <dbReference type="ARBA" id="ARBA00022679"/>
    </source>
</evidence>
<keyword evidence="9" id="KW-1185">Reference proteome</keyword>
<evidence type="ECO:0000256" key="6">
    <source>
        <dbReference type="ARBA" id="ARBA00022840"/>
    </source>
</evidence>
<dbReference type="PANTHER" id="PTHR24056:SF540">
    <property type="entry name" value="PROTEIN KINASE DOMAIN-CONTAINING PROTEIN"/>
    <property type="match status" value="1"/>
</dbReference>
<dbReference type="InterPro" id="IPR000719">
    <property type="entry name" value="Prot_kinase_dom"/>
</dbReference>
<dbReference type="GO" id="GO:0005524">
    <property type="term" value="F:ATP binding"/>
    <property type="evidence" value="ECO:0007669"/>
    <property type="project" value="UniProtKB-KW"/>
</dbReference>
<dbReference type="GO" id="GO:0007165">
    <property type="term" value="P:signal transduction"/>
    <property type="evidence" value="ECO:0007669"/>
    <property type="project" value="TreeGrafter"/>
</dbReference>
<dbReference type="InterPro" id="IPR011009">
    <property type="entry name" value="Kinase-like_dom_sf"/>
</dbReference>
<dbReference type="FunFam" id="3.30.200.20:FF:000579">
    <property type="entry name" value="cyclin-dependent kinase 20"/>
    <property type="match status" value="1"/>
</dbReference>
<proteinExistence type="inferred from homology"/>
<evidence type="ECO:0000256" key="4">
    <source>
        <dbReference type="ARBA" id="ARBA00022741"/>
    </source>
</evidence>
<keyword evidence="8" id="KW-0132">Cell division</keyword>
<evidence type="ECO:0000313" key="8">
    <source>
        <dbReference type="EMBL" id="GFP88579.1"/>
    </source>
</evidence>
<dbReference type="InterPro" id="IPR050108">
    <property type="entry name" value="CDK"/>
</dbReference>
<dbReference type="GO" id="GO:0000307">
    <property type="term" value="C:cyclin-dependent protein kinase holoenzyme complex"/>
    <property type="evidence" value="ECO:0007669"/>
    <property type="project" value="TreeGrafter"/>
</dbReference>
<dbReference type="SUPFAM" id="SSF56112">
    <property type="entry name" value="Protein kinase-like (PK-like)"/>
    <property type="match status" value="1"/>
</dbReference>
<dbReference type="GO" id="GO:0000082">
    <property type="term" value="P:G1/S transition of mitotic cell cycle"/>
    <property type="evidence" value="ECO:0007669"/>
    <property type="project" value="TreeGrafter"/>
</dbReference>
<dbReference type="SMART" id="SM00220">
    <property type="entry name" value="S_TKc"/>
    <property type="match status" value="1"/>
</dbReference>
<keyword evidence="3" id="KW-0808">Transferase</keyword>
<dbReference type="GO" id="GO:0051301">
    <property type="term" value="P:cell division"/>
    <property type="evidence" value="ECO:0007669"/>
    <property type="project" value="UniProtKB-KW"/>
</dbReference>
<sequence length="297" mass="33424">MEKYEVLEEIAEGSYGVVFRVRVLKDDSTVAMKFIQYESQDEGVPCSVIREISVLKELEHDNVARLLDTFDTVEGFFLVFEFMDCDLSKFIEGSFRSDMNPHVKSFLFQILQGLSYCHSQKVLHRDLKPGNLLVNIDRRTVQISDFGLARTIDVPLPQYTTNVATLAYTAPEIILGIPYSTAVDIWSVGCIFAEMESMKVLFGGVMRKAVMSYIIGVFGKPDEKDWPGVTAALLKLYGKEKELPSFPPALTLEASVPKLDPLGFDLLKKMLCMNPKGRITACDALKHPYFDDLQVNP</sequence>
<dbReference type="OrthoDB" id="906768at2759"/>
<evidence type="ECO:0000313" key="9">
    <source>
        <dbReference type="Proteomes" id="UP000653305"/>
    </source>
</evidence>
<dbReference type="PANTHER" id="PTHR24056">
    <property type="entry name" value="CELL DIVISION PROTEIN KINASE"/>
    <property type="match status" value="1"/>
</dbReference>
<dbReference type="GO" id="GO:0051445">
    <property type="term" value="P:regulation of meiotic cell cycle"/>
    <property type="evidence" value="ECO:0007669"/>
    <property type="project" value="TreeGrafter"/>
</dbReference>
<evidence type="ECO:0000259" key="7">
    <source>
        <dbReference type="PROSITE" id="PS50011"/>
    </source>
</evidence>
<dbReference type="GO" id="GO:0005737">
    <property type="term" value="C:cytoplasm"/>
    <property type="evidence" value="ECO:0007669"/>
    <property type="project" value="TreeGrafter"/>
</dbReference>
<dbReference type="GO" id="GO:0004693">
    <property type="term" value="F:cyclin-dependent protein serine/threonine kinase activity"/>
    <property type="evidence" value="ECO:0007669"/>
    <property type="project" value="TreeGrafter"/>
</dbReference>
<dbReference type="Pfam" id="PF00069">
    <property type="entry name" value="Pkinase"/>
    <property type="match status" value="1"/>
</dbReference>
<dbReference type="GO" id="GO:0010389">
    <property type="term" value="P:regulation of G2/M transition of mitotic cell cycle"/>
    <property type="evidence" value="ECO:0007669"/>
    <property type="project" value="TreeGrafter"/>
</dbReference>
<dbReference type="AlphaFoldDB" id="A0A830BRM0"/>
<dbReference type="FunFam" id="1.10.510.10:FF:000624">
    <property type="entry name" value="Mitogen-activated protein kinase"/>
    <property type="match status" value="1"/>
</dbReference>
<dbReference type="CDD" id="cd07829">
    <property type="entry name" value="STKc_CDK_like"/>
    <property type="match status" value="1"/>
</dbReference>
<dbReference type="InterPro" id="IPR008271">
    <property type="entry name" value="Ser/Thr_kinase_AS"/>
</dbReference>
<dbReference type="EMBL" id="BMAC01000169">
    <property type="protein sequence ID" value="GFP88579.1"/>
    <property type="molecule type" value="Genomic_DNA"/>
</dbReference>
<keyword evidence="5" id="KW-0418">Kinase</keyword>
<dbReference type="Gene3D" id="1.10.510.10">
    <property type="entry name" value="Transferase(Phosphotransferase) domain 1"/>
    <property type="match status" value="1"/>
</dbReference>
<keyword evidence="8" id="KW-0131">Cell cycle</keyword>
<dbReference type="PROSITE" id="PS00108">
    <property type="entry name" value="PROTEIN_KINASE_ST"/>
    <property type="match status" value="1"/>
</dbReference>
<dbReference type="GO" id="GO:0005634">
    <property type="term" value="C:nucleus"/>
    <property type="evidence" value="ECO:0007669"/>
    <property type="project" value="TreeGrafter"/>
</dbReference>
<evidence type="ECO:0000256" key="1">
    <source>
        <dbReference type="ARBA" id="ARBA00006485"/>
    </source>
</evidence>
<dbReference type="GO" id="GO:0030332">
    <property type="term" value="F:cyclin binding"/>
    <property type="evidence" value="ECO:0007669"/>
    <property type="project" value="TreeGrafter"/>
</dbReference>
<comment type="similarity">
    <text evidence="1">Belongs to the protein kinase superfamily. CMGC Ser/Thr protein kinase family. CDC2/CDKX subfamily.</text>
</comment>